<dbReference type="Proteomes" id="UP000182680">
    <property type="component" value="Unassembled WGS sequence"/>
</dbReference>
<proteinExistence type="predicted"/>
<dbReference type="EMBL" id="FPIW01000016">
    <property type="protein sequence ID" value="SFW41571.1"/>
    <property type="molecule type" value="Genomic_DNA"/>
</dbReference>
<gene>
    <name evidence="2" type="ORF">SAMN02910291_01227</name>
</gene>
<feature type="signal peptide" evidence="1">
    <location>
        <begin position="1"/>
        <end position="28"/>
    </location>
</feature>
<evidence type="ECO:0000313" key="2">
    <source>
        <dbReference type="EMBL" id="SFW41571.1"/>
    </source>
</evidence>
<sequence>MFRQRSRTVFLVLALALTTTLTPHCAAAAVGHERSAREVFAALPESIFENTPEGLGSVEKQKLLVNGQADFWEVAGETEDIMVFATLPFHDVAVALRLFRHNGSDAVDAAVGTLGGPVCTVELWRMDASGRLVPVDTPPEPPVEEFLGKDQKLPPDVQATVMICLGLGGLRAQPLFWTSTGMAHVPVANDIGYQWNGKNFEKHVQPHSEMQ</sequence>
<evidence type="ECO:0000313" key="3">
    <source>
        <dbReference type="Proteomes" id="UP000182680"/>
    </source>
</evidence>
<protein>
    <submittedName>
        <fullName evidence="2">Uncharacterized protein</fullName>
    </submittedName>
</protein>
<dbReference type="RefSeq" id="WP_072311695.1">
    <property type="nucleotide sequence ID" value="NZ_FPIW01000016.1"/>
</dbReference>
<accession>A0AA94HS90</accession>
<keyword evidence="1" id="KW-0732">Signal</keyword>
<comment type="caution">
    <text evidence="2">The sequence shown here is derived from an EMBL/GenBank/DDBJ whole genome shotgun (WGS) entry which is preliminary data.</text>
</comment>
<name>A0AA94HS90_DESDE</name>
<evidence type="ECO:0000256" key="1">
    <source>
        <dbReference type="SAM" id="SignalP"/>
    </source>
</evidence>
<feature type="chain" id="PRO_5041716318" evidence="1">
    <location>
        <begin position="29"/>
        <end position="211"/>
    </location>
</feature>
<dbReference type="AlphaFoldDB" id="A0AA94HS90"/>
<organism evidence="2 3">
    <name type="scientific">Desulfovibrio desulfuricans</name>
    <dbReference type="NCBI Taxonomy" id="876"/>
    <lineage>
        <taxon>Bacteria</taxon>
        <taxon>Pseudomonadati</taxon>
        <taxon>Thermodesulfobacteriota</taxon>
        <taxon>Desulfovibrionia</taxon>
        <taxon>Desulfovibrionales</taxon>
        <taxon>Desulfovibrionaceae</taxon>
        <taxon>Desulfovibrio</taxon>
    </lineage>
</organism>
<reference evidence="3" key="1">
    <citation type="submission" date="2016-11" db="EMBL/GenBank/DDBJ databases">
        <authorList>
            <person name="Jaros S."/>
            <person name="Januszkiewicz K."/>
            <person name="Wedrychowicz H."/>
        </authorList>
    </citation>
    <scope>NUCLEOTIDE SEQUENCE [LARGE SCALE GENOMIC DNA]</scope>
    <source>
        <strain evidence="3">DSM 7057</strain>
    </source>
</reference>